<feature type="compositionally biased region" description="Low complexity" evidence="1">
    <location>
        <begin position="1368"/>
        <end position="1383"/>
    </location>
</feature>
<feature type="compositionally biased region" description="Basic and acidic residues" evidence="1">
    <location>
        <begin position="1117"/>
        <end position="1158"/>
    </location>
</feature>
<protein>
    <recommendedName>
        <fullName evidence="2">DNA replication checkpoint mediator MRC1 domain-containing protein</fullName>
    </recommendedName>
</protein>
<feature type="compositionally biased region" description="Basic and acidic residues" evidence="1">
    <location>
        <begin position="547"/>
        <end position="560"/>
    </location>
</feature>
<sequence>MSSSSLPPLTSSNPSLLPPDPSSTVSFPSDPPAKPLVRKTYGRQKHVSPPPEPQPSSSSVDAPGPSPSKRWTSASDKMLASFASLDPGAGADKEDEDEVMDDEAVKRELERMRKSRQSRSNIESEPAVPAAEEHSPSNAPAPEAEGAALEPTQGDDSDKDDAEDTPKAAPRKDSLYVTVNGSNHSTPSLPELPPSSPPRGKFSSSTSLSNGEQGRSSQSGASTDTFMIQRERQERNETLSPEKQAKKGLKKKRVVVESDEESEDDVPMRAPRDRSPETPIQWEDNGDEPADEPQKDEYDLGAAMEEVAEEEEEAERTRTRNEKREKELSRREDPLKGAGMDGLFDDDDEEQEKKLKKKASPQSSKGLNKQDKKQMHKDIDAAERSRTVHLARPRTDSHNTMADWMKSYAESQAGFSRSHPSSGPAESISEFDTPVTERIAPTKTGSEGKVPSSQARLAESIETSSPSAASNKLGRKGVSFKPSPRATPAPLGDEVDAGEEEQDFAAFAADLDAQDDAAEAASALAAEKAAKQAALYKRKLALVAKAEQEKSKKIGKKVKEEEGDSDVEIVDGPNAKRGKRPLSKLPNGATLHHKPRPSDQKISETYMAHAGKGFAHAQERSFNAGSRPAGQKRGRDKIISQQDLDKDLHDRIARQAAFVRKDREMIFGKGRVRVPERQEVDLDAIQQELSKRAEEEIKDEDEEDKDEDDEDYVEEEETEEALYSGEEGDSVEEDEEEGEGTQEDEPEVEPDVKPVEHEDDEEENAAFPKPKTRPSARRQIVPDSDDEDDAPASIFMPPPDLPASATQRPTQIASGVSFNLADDDVPMAPADAGGEEGLGDDFAAGFGDFDVGGFGDDAGGGFSQLFNETQVDNAEDALAKLRKPDASGLAPTLAALPEVEISETQMARDDALVMGVMEDAAMDNRRESEAPKKMYLNTQGMFTQTRPNDWEDAPDPPQRPYDETQSTPYSHSQRPPYPSSTQQNTDDTPLPTSERDAADVSPTQPKLRRLKRRSSPAPEAEDAEEEDERAATPELEETQMSSAPRNALTALMDSRNRRGPSEPAKSKKGKGKETEYIQRQAEESDDEDMGGWGKTHDDEEEEASGDEDQIVDGLVNDEQRSEAERERDEELGRAKLREIEKADDEKRTKAAKDLTEGVHRKHRRGEDFVDDDEEERGQRYKSINKKVRKIVNEKTKEGLIGNESTDRFQAAYEEEQDSESDDETQAYHPDIFEGARGPSPELQRENTPPEQVGFSEGLKRLREMGRKNGQASTRNMDTLDDDLDKEIGLDDDAFPVARKPLGDTFDNAIDADSAAMPEPEYSIARGNSKRRSGAPESLVDDFTYKRPKTTPVQKSESLNALLKEDSAYSRSSAISSGSAGSRGVFRIKDGAGGSSSTSSFGGGDLGRGRALPQRSNTMSSSSSGLTGLKKGDKFGR</sequence>
<feature type="compositionally biased region" description="Acidic residues" evidence="1">
    <location>
        <begin position="153"/>
        <end position="163"/>
    </location>
</feature>
<feature type="compositionally biased region" description="Basic and acidic residues" evidence="1">
    <location>
        <begin position="103"/>
        <end position="112"/>
    </location>
</feature>
<feature type="compositionally biased region" description="Basic and acidic residues" evidence="1">
    <location>
        <begin position="923"/>
        <end position="932"/>
    </location>
</feature>
<feature type="compositionally biased region" description="Low complexity" evidence="1">
    <location>
        <begin position="1"/>
        <end position="15"/>
    </location>
</feature>
<feature type="compositionally biased region" description="Acidic residues" evidence="1">
    <location>
        <begin position="93"/>
        <end position="102"/>
    </location>
</feature>
<name>A0A5D3AY15_9TREE</name>
<feature type="compositionally biased region" description="Acidic residues" evidence="1">
    <location>
        <begin position="696"/>
        <end position="749"/>
    </location>
</feature>
<organism evidence="3 4">
    <name type="scientific">Cryptococcus floricola</name>
    <dbReference type="NCBI Taxonomy" id="2591691"/>
    <lineage>
        <taxon>Eukaryota</taxon>
        <taxon>Fungi</taxon>
        <taxon>Dikarya</taxon>
        <taxon>Basidiomycota</taxon>
        <taxon>Agaricomycotina</taxon>
        <taxon>Tremellomycetes</taxon>
        <taxon>Tremellales</taxon>
        <taxon>Cryptococcaceae</taxon>
        <taxon>Cryptococcus</taxon>
    </lineage>
</organism>
<feature type="compositionally biased region" description="Basic and acidic residues" evidence="1">
    <location>
        <begin position="315"/>
        <end position="335"/>
    </location>
</feature>
<feature type="compositionally biased region" description="Polar residues" evidence="1">
    <location>
        <begin position="936"/>
        <end position="947"/>
    </location>
</feature>
<reference evidence="3 4" key="1">
    <citation type="submission" date="2017-05" db="EMBL/GenBank/DDBJ databases">
        <title>The Genome Sequence of Tsuchiyaea wingfieldii DSM 27421.</title>
        <authorList>
            <person name="Cuomo C."/>
            <person name="Passer A."/>
            <person name="Billmyre B."/>
            <person name="Heitman J."/>
        </authorList>
    </citation>
    <scope>NUCLEOTIDE SEQUENCE [LARGE SCALE GENOMIC DNA]</scope>
    <source>
        <strain evidence="3 4">DSM 27421</strain>
    </source>
</reference>
<feature type="compositionally biased region" description="Low complexity" evidence="1">
    <location>
        <begin position="136"/>
        <end position="151"/>
    </location>
</feature>
<comment type="caution">
    <text evidence="3">The sequence shown here is derived from an EMBL/GenBank/DDBJ whole genome shotgun (WGS) entry which is preliminary data.</text>
</comment>
<feature type="domain" description="DNA replication checkpoint mediator MRC1" evidence="2">
    <location>
        <begin position="1072"/>
        <end position="1207"/>
    </location>
</feature>
<feature type="compositionally biased region" description="Basic residues" evidence="1">
    <location>
        <begin position="36"/>
        <end position="46"/>
    </location>
</feature>
<feature type="region of interest" description="Disordered" evidence="1">
    <location>
        <begin position="547"/>
        <end position="648"/>
    </location>
</feature>
<proteinExistence type="predicted"/>
<dbReference type="Pfam" id="PF09444">
    <property type="entry name" value="MRC1"/>
    <property type="match status" value="1"/>
</dbReference>
<evidence type="ECO:0000256" key="1">
    <source>
        <dbReference type="SAM" id="MobiDB-lite"/>
    </source>
</evidence>
<feature type="compositionally biased region" description="Polar residues" evidence="1">
    <location>
        <begin position="963"/>
        <end position="991"/>
    </location>
</feature>
<dbReference type="Proteomes" id="UP000322245">
    <property type="component" value="Unassembled WGS sequence"/>
</dbReference>
<evidence type="ECO:0000259" key="2">
    <source>
        <dbReference type="Pfam" id="PF09444"/>
    </source>
</evidence>
<dbReference type="InterPro" id="IPR018564">
    <property type="entry name" value="Repl_chkpnt_MRC1_dom"/>
</dbReference>
<feature type="compositionally biased region" description="Basic and acidic residues" evidence="1">
    <location>
        <begin position="266"/>
        <end position="276"/>
    </location>
</feature>
<feature type="compositionally biased region" description="Acidic residues" evidence="1">
    <location>
        <begin position="1212"/>
        <end position="1224"/>
    </location>
</feature>
<gene>
    <name evidence="3" type="ORF">B9479_003528</name>
</gene>
<evidence type="ECO:0000313" key="4">
    <source>
        <dbReference type="Proteomes" id="UP000322245"/>
    </source>
</evidence>
<feature type="compositionally biased region" description="Polar residues" evidence="1">
    <location>
        <begin position="451"/>
        <end position="470"/>
    </location>
</feature>
<feature type="compositionally biased region" description="Acidic residues" evidence="1">
    <location>
        <begin position="1098"/>
        <end position="1110"/>
    </location>
</feature>
<feature type="compositionally biased region" description="Basic and acidic residues" evidence="1">
    <location>
        <begin position="368"/>
        <end position="386"/>
    </location>
</feature>
<feature type="compositionally biased region" description="Polar residues" evidence="1">
    <location>
        <begin position="804"/>
        <end position="817"/>
    </location>
</feature>
<feature type="region of interest" description="Disordered" evidence="1">
    <location>
        <begin position="687"/>
        <end position="841"/>
    </location>
</feature>
<dbReference type="EMBL" id="NIDF01000034">
    <property type="protein sequence ID" value="TYJ55752.1"/>
    <property type="molecule type" value="Genomic_DNA"/>
</dbReference>
<feature type="compositionally biased region" description="Polar residues" evidence="1">
    <location>
        <begin position="202"/>
        <end position="226"/>
    </location>
</feature>
<feature type="compositionally biased region" description="Polar residues" evidence="1">
    <location>
        <begin position="409"/>
        <end position="421"/>
    </location>
</feature>
<keyword evidence="4" id="KW-1185">Reference proteome</keyword>
<evidence type="ECO:0000313" key="3">
    <source>
        <dbReference type="EMBL" id="TYJ55752.1"/>
    </source>
</evidence>
<accession>A0A5D3AY15</accession>
<feature type="region of interest" description="Disordered" evidence="1">
    <location>
        <begin position="1310"/>
        <end position="1436"/>
    </location>
</feature>
<feature type="region of interest" description="Disordered" evidence="1">
    <location>
        <begin position="923"/>
        <end position="1185"/>
    </location>
</feature>
<feature type="region of interest" description="Disordered" evidence="1">
    <location>
        <begin position="1198"/>
        <end position="1256"/>
    </location>
</feature>
<feature type="region of interest" description="Disordered" evidence="1">
    <location>
        <begin position="1"/>
        <end position="497"/>
    </location>
</feature>
<feature type="compositionally biased region" description="Basic and acidic residues" evidence="1">
    <location>
        <begin position="164"/>
        <end position="174"/>
    </location>
</feature>
<feature type="compositionally biased region" description="Acidic residues" evidence="1">
    <location>
        <begin position="1019"/>
        <end position="1028"/>
    </location>
</feature>
<feature type="compositionally biased region" description="Basic and acidic residues" evidence="1">
    <location>
        <begin position="1071"/>
        <end position="1082"/>
    </location>
</feature>